<dbReference type="InterPro" id="IPR058060">
    <property type="entry name" value="HYC_CC_PP"/>
</dbReference>
<protein>
    <submittedName>
        <fullName evidence="1">Uncharacterized protein</fullName>
    </submittedName>
</protein>
<dbReference type="NCBIfam" id="NF047658">
    <property type="entry name" value="HYC_CC_PP"/>
    <property type="match status" value="1"/>
</dbReference>
<comment type="caution">
    <text evidence="1">The sequence shown here is derived from an EMBL/GenBank/DDBJ whole genome shotgun (WGS) entry which is preliminary data.</text>
</comment>
<evidence type="ECO:0000313" key="1">
    <source>
        <dbReference type="EMBL" id="KAA6301576.1"/>
    </source>
</evidence>
<sequence>MKRLFSIFFMLFLLLAAMHPTVVFHYCGGNLRSIGLSDNQEQSSCCCGKCCSDYKVTLATDDYQTTPPVTVGTDLQTLHLAPFLLTGDLFLQHPDCISNLIQPIPPPGGLPKYGVDLLNFICVFRI</sequence>
<dbReference type="InterPro" id="IPR058512">
    <property type="entry name" value="DUF8199"/>
</dbReference>
<evidence type="ECO:0000313" key="2">
    <source>
        <dbReference type="Proteomes" id="UP000324575"/>
    </source>
</evidence>
<gene>
    <name evidence="1" type="ORF">EZS26_002320</name>
</gene>
<dbReference type="Pfam" id="PF26622">
    <property type="entry name" value="DUF8199"/>
    <property type="match status" value="1"/>
</dbReference>
<dbReference type="EMBL" id="SNRX01000017">
    <property type="protein sequence ID" value="KAA6301576.1"/>
    <property type="molecule type" value="Genomic_DNA"/>
</dbReference>
<dbReference type="Proteomes" id="UP000324575">
    <property type="component" value="Unassembled WGS sequence"/>
</dbReference>
<accession>A0A5M8NZM8</accession>
<dbReference type="AlphaFoldDB" id="A0A5M8NZM8"/>
<proteinExistence type="predicted"/>
<name>A0A5M8NZM8_9BACT</name>
<reference evidence="1 2" key="1">
    <citation type="submission" date="2019-03" db="EMBL/GenBank/DDBJ databases">
        <title>Single cell metagenomics reveals metabolic interactions within the superorganism composed of flagellate Streblomastix strix and complex community of Bacteroidetes bacteria on its surface.</title>
        <authorList>
            <person name="Treitli S.C."/>
            <person name="Kolisko M."/>
            <person name="Husnik F."/>
            <person name="Keeling P."/>
            <person name="Hampl V."/>
        </authorList>
    </citation>
    <scope>NUCLEOTIDE SEQUENCE [LARGE SCALE GENOMIC DNA]</scope>
    <source>
        <strain evidence="1">St1</strain>
    </source>
</reference>
<organism evidence="1 2">
    <name type="scientific">Candidatus Ordinivivax streblomastigis</name>
    <dbReference type="NCBI Taxonomy" id="2540710"/>
    <lineage>
        <taxon>Bacteria</taxon>
        <taxon>Pseudomonadati</taxon>
        <taxon>Bacteroidota</taxon>
        <taxon>Bacteroidia</taxon>
        <taxon>Bacteroidales</taxon>
        <taxon>Candidatus Ordinivivax</taxon>
    </lineage>
</organism>